<proteinExistence type="predicted"/>
<gene>
    <name evidence="1" type="ORF">BALG_02457</name>
</gene>
<reference evidence="1" key="1">
    <citation type="submission" date="2009-01" db="EMBL/GenBank/DDBJ databases">
        <title>The Genome Sequence of Brucella pinnipedialis M292/94/1.</title>
        <authorList>
            <consortium name="The Broad Institute Genome Sequencing Platform"/>
            <person name="Ward D."/>
            <person name="Young S.K."/>
            <person name="Kodira C.D."/>
            <person name="Zeng Q."/>
            <person name="Koehrsen M."/>
            <person name="Alvarado L."/>
            <person name="Berlin A."/>
            <person name="Borenstein D."/>
            <person name="Chen Z."/>
            <person name="Engels R."/>
            <person name="Freedman E."/>
            <person name="Gellesch M."/>
            <person name="Goldberg J."/>
            <person name="Griggs A."/>
            <person name="Gujja S."/>
            <person name="Heiman D."/>
            <person name="Hepburn T."/>
            <person name="Howarth C."/>
            <person name="Jen D."/>
            <person name="Larson L."/>
            <person name="Lewis B."/>
            <person name="Mehta T."/>
            <person name="Park D."/>
            <person name="Pearson M."/>
            <person name="Roberts A."/>
            <person name="Saif S."/>
            <person name="Shea T."/>
            <person name="Shenoy N."/>
            <person name="Sisk P."/>
            <person name="Stolte C."/>
            <person name="Sykes S."/>
            <person name="Walk T."/>
            <person name="White J."/>
            <person name="Yandava C."/>
            <person name="Whatmore A.M."/>
            <person name="Perrett L.L."/>
            <person name="O'Callaghan D."/>
            <person name="Nusbaum C."/>
            <person name="Galagan J."/>
            <person name="Birren B."/>
        </authorList>
    </citation>
    <scope>NUCLEOTIDE SEQUENCE [LARGE SCALE GENOMIC DNA]</scope>
    <source>
        <strain evidence="1">M292/94/1</strain>
    </source>
</reference>
<dbReference type="EMBL" id="EQ999534">
    <property type="protein sequence ID" value="EEZ29104.1"/>
    <property type="molecule type" value="Genomic_DNA"/>
</dbReference>
<name>A0A0E1WYM0_9HYPH</name>
<dbReference type="AlphaFoldDB" id="A0A0E1WYM0"/>
<protein>
    <submittedName>
        <fullName evidence="1">Uncharacterized protein</fullName>
    </submittedName>
</protein>
<evidence type="ECO:0000313" key="1">
    <source>
        <dbReference type="EMBL" id="EEZ29104.1"/>
    </source>
</evidence>
<sequence>MRFEMRIAIRILVVRKERCGQNIAPHTIFLFLKLWRERKQYQPVLTLSAMIGKNIALEGANSFHIKPPINHGNKLISSQARRS</sequence>
<dbReference type="HOGENOM" id="CLU_2394064_0_0_5"/>
<dbReference type="GeneID" id="93014804"/>
<accession>A0A0E1WYM0</accession>
<organism evidence="1">
    <name type="scientific">Brucella pinnipedialis M292/94/1</name>
    <dbReference type="NCBI Taxonomy" id="520462"/>
    <lineage>
        <taxon>Bacteria</taxon>
        <taxon>Pseudomonadati</taxon>
        <taxon>Pseudomonadota</taxon>
        <taxon>Alphaproteobacteria</taxon>
        <taxon>Hyphomicrobiales</taxon>
        <taxon>Brucellaceae</taxon>
        <taxon>Brucella/Ochrobactrum group</taxon>
        <taxon>Brucella</taxon>
    </lineage>
</organism>
<dbReference type="RefSeq" id="WP_002966108.1">
    <property type="nucleotide sequence ID" value="NZ_EQ999534.1"/>
</dbReference>
<dbReference type="Proteomes" id="UP000004659">
    <property type="component" value="Unassembled WGS sequence"/>
</dbReference>